<evidence type="ECO:0000313" key="2">
    <source>
        <dbReference type="EMBL" id="MBO8416638.1"/>
    </source>
</evidence>
<comment type="caution">
    <text evidence="2">The sequence shown here is derived from an EMBL/GenBank/DDBJ whole genome shotgun (WGS) entry which is preliminary data.</text>
</comment>
<dbReference type="GO" id="GO:0003677">
    <property type="term" value="F:DNA binding"/>
    <property type="evidence" value="ECO:0007669"/>
    <property type="project" value="InterPro"/>
</dbReference>
<reference evidence="2" key="2">
    <citation type="journal article" date="2021" name="PeerJ">
        <title>Extensive microbial diversity within the chicken gut microbiome revealed by metagenomics and culture.</title>
        <authorList>
            <person name="Gilroy R."/>
            <person name="Ravi A."/>
            <person name="Getino M."/>
            <person name="Pursley I."/>
            <person name="Horton D.L."/>
            <person name="Alikhan N.F."/>
            <person name="Baker D."/>
            <person name="Gharbi K."/>
            <person name="Hall N."/>
            <person name="Watson M."/>
            <person name="Adriaenssens E.M."/>
            <person name="Foster-Nyarko E."/>
            <person name="Jarju S."/>
            <person name="Secka A."/>
            <person name="Antonio M."/>
            <person name="Oren A."/>
            <person name="Chaudhuri R.R."/>
            <person name="La Ragione R."/>
            <person name="Hildebrand F."/>
            <person name="Pallen M.J."/>
        </authorList>
    </citation>
    <scope>NUCLEOTIDE SEQUENCE</scope>
    <source>
        <strain evidence="2">17213</strain>
    </source>
</reference>
<name>A0A9D9DCS2_9GAMM</name>
<dbReference type="PANTHER" id="PTHR33258:SF1">
    <property type="entry name" value="TRANSPOSASE INSL FOR INSERTION SEQUENCE ELEMENT IS186A-RELATED"/>
    <property type="match status" value="1"/>
</dbReference>
<dbReference type="GO" id="GO:0004803">
    <property type="term" value="F:transposase activity"/>
    <property type="evidence" value="ECO:0007669"/>
    <property type="project" value="InterPro"/>
</dbReference>
<dbReference type="GO" id="GO:0006313">
    <property type="term" value="P:DNA transposition"/>
    <property type="evidence" value="ECO:0007669"/>
    <property type="project" value="InterPro"/>
</dbReference>
<gene>
    <name evidence="2" type="ORF">IAB19_09680</name>
</gene>
<sequence>MTTLLLRPAENASLDKLPTNIIDILGSILETLARNSGLIQRKRKVTIDEVVRAWVDYLCIPHDKCKYTLAALREHTCNKLGIHTESTPYHNCVSREGVQEYVTELLSILFGVIAQSFDRGGASDRIVRRLAKKLHVNDIVAIDGMELRLYPRCIANLGDKCKSKTDTTAAFKLHIAYSILNKKIVYINLSEGTGDERENVEAELLKGSLVLMDRGYESAELFDKLDANNVKFVVRGKKSRNGRVISSYNMSSGRALKAQALVGKDLKDLCKIASKKSKDVDLYCDTDGSVRRVVAMKKPECSRSKTPYGLYYTNLTRDVMNGEGIYLLYRIRWQVELFIKGLRSGSSLRQSINSANETINILYIGCCLIAAGLKLHFGAKVAQYRLEMLSLLKVMREPLTGLYDWMQARVDNMCRVTIYTREQAILSQMKKFCERKKASSRDQKLNKDLPTLINSILQEIGKLLVNREGALLGNSPKTA</sequence>
<dbReference type="EMBL" id="JADINH010000192">
    <property type="protein sequence ID" value="MBO8416638.1"/>
    <property type="molecule type" value="Genomic_DNA"/>
</dbReference>
<dbReference type="Proteomes" id="UP000823631">
    <property type="component" value="Unassembled WGS sequence"/>
</dbReference>
<dbReference type="Pfam" id="PF01609">
    <property type="entry name" value="DDE_Tnp_1"/>
    <property type="match status" value="1"/>
</dbReference>
<evidence type="ECO:0000313" key="3">
    <source>
        <dbReference type="Proteomes" id="UP000823631"/>
    </source>
</evidence>
<protein>
    <submittedName>
        <fullName evidence="2">Transposase</fullName>
    </submittedName>
</protein>
<accession>A0A9D9DCS2</accession>
<reference evidence="2" key="1">
    <citation type="submission" date="2020-10" db="EMBL/GenBank/DDBJ databases">
        <authorList>
            <person name="Gilroy R."/>
        </authorList>
    </citation>
    <scope>NUCLEOTIDE SEQUENCE</scope>
    <source>
        <strain evidence="2">17213</strain>
    </source>
</reference>
<proteinExistence type="predicted"/>
<evidence type="ECO:0000259" key="1">
    <source>
        <dbReference type="Pfam" id="PF01609"/>
    </source>
</evidence>
<dbReference type="SUPFAM" id="SSF53098">
    <property type="entry name" value="Ribonuclease H-like"/>
    <property type="match status" value="1"/>
</dbReference>
<organism evidence="2 3">
    <name type="scientific">Candidatus Avisuccinivibrio stercorigallinarum</name>
    <dbReference type="NCBI Taxonomy" id="2840704"/>
    <lineage>
        <taxon>Bacteria</taxon>
        <taxon>Pseudomonadati</taxon>
        <taxon>Pseudomonadota</taxon>
        <taxon>Gammaproteobacteria</taxon>
        <taxon>Aeromonadales</taxon>
        <taxon>Succinivibrionaceae</taxon>
        <taxon>Succinivibrionaceae incertae sedis</taxon>
        <taxon>Candidatus Avisuccinivibrio</taxon>
    </lineage>
</organism>
<dbReference type="PANTHER" id="PTHR33258">
    <property type="entry name" value="TRANSPOSASE INSL FOR INSERTION SEQUENCE ELEMENT IS186A-RELATED"/>
    <property type="match status" value="1"/>
</dbReference>
<feature type="domain" description="Transposase IS4-like" evidence="1">
    <location>
        <begin position="138"/>
        <end position="344"/>
    </location>
</feature>
<dbReference type="InterPro" id="IPR012337">
    <property type="entry name" value="RNaseH-like_sf"/>
</dbReference>
<dbReference type="AlphaFoldDB" id="A0A9D9DCS2"/>
<dbReference type="Gene3D" id="3.90.350.10">
    <property type="entry name" value="Transposase Inhibitor Protein From Tn5, Chain A, domain 1"/>
    <property type="match status" value="1"/>
</dbReference>
<dbReference type="InterPro" id="IPR002559">
    <property type="entry name" value="Transposase_11"/>
</dbReference>